<protein>
    <submittedName>
        <fullName evidence="1">Glycerate kinase</fullName>
    </submittedName>
</protein>
<proteinExistence type="predicted"/>
<organism evidence="1 2">
    <name type="scientific">Tessaracoccus palaemonis</name>
    <dbReference type="NCBI Taxonomy" id="2829499"/>
    <lineage>
        <taxon>Bacteria</taxon>
        <taxon>Bacillati</taxon>
        <taxon>Actinomycetota</taxon>
        <taxon>Actinomycetes</taxon>
        <taxon>Propionibacteriales</taxon>
        <taxon>Propionibacteriaceae</taxon>
        <taxon>Tessaracoccus</taxon>
    </lineage>
</organism>
<sequence>MRVLVASDAIAGLSARETSEVIARAFAGEGAQVAVVPLAAGGPELADSLREAAPGVTVLAPATVADLADALEAGSDDVVVDLTRAEVDDLGRGLLGEDPAVGLADLRERWAGRRLTALVADGEADLPLTGLSGLAATVGRARGLELADVLAADADAQRWASLLGLDPGPGSGAAGGAGLILQAIGARVTDPLTELTARYELEGTAAAADVVVTGAENLDFHSVGGAVVQHVVGLAGRALRPAIAVVGRNYISARELRLAGLESAYPVSVATGDDAATVEGLTRVARGVAATWRW</sequence>
<dbReference type="PANTHER" id="PTHR21599">
    <property type="entry name" value="GLYCERATE KINASE"/>
    <property type="match status" value="1"/>
</dbReference>
<keyword evidence="1" id="KW-0418">Kinase</keyword>
<keyword evidence="2" id="KW-1185">Reference proteome</keyword>
<dbReference type="Proteomes" id="UP000824504">
    <property type="component" value="Chromosome"/>
</dbReference>
<gene>
    <name evidence="1" type="ORF">KDB89_09800</name>
</gene>
<dbReference type="Pfam" id="PF02595">
    <property type="entry name" value="Gly_kinase"/>
    <property type="match status" value="1"/>
</dbReference>
<dbReference type="RefSeq" id="WP_219080604.1">
    <property type="nucleotide sequence ID" value="NZ_CP079216.1"/>
</dbReference>
<evidence type="ECO:0000313" key="1">
    <source>
        <dbReference type="EMBL" id="QXT62065.1"/>
    </source>
</evidence>
<accession>A0ABX8SH99</accession>
<dbReference type="EMBL" id="CP079216">
    <property type="protein sequence ID" value="QXT62065.1"/>
    <property type="molecule type" value="Genomic_DNA"/>
</dbReference>
<dbReference type="PANTHER" id="PTHR21599:SF0">
    <property type="entry name" value="GLYCERATE KINASE"/>
    <property type="match status" value="1"/>
</dbReference>
<dbReference type="InterPro" id="IPR004381">
    <property type="entry name" value="Glycerate_kinase"/>
</dbReference>
<evidence type="ECO:0000313" key="2">
    <source>
        <dbReference type="Proteomes" id="UP000824504"/>
    </source>
</evidence>
<reference evidence="1 2" key="1">
    <citation type="submission" date="2021-07" db="EMBL/GenBank/DDBJ databases">
        <title>complete genome sequencing of Tessaracoccus sp.J1M15.</title>
        <authorList>
            <person name="Bae J.-W."/>
            <person name="Kim D.-y."/>
        </authorList>
    </citation>
    <scope>NUCLEOTIDE SEQUENCE [LARGE SCALE GENOMIC DNA]</scope>
    <source>
        <strain evidence="1 2">J1M15</strain>
    </source>
</reference>
<dbReference type="GO" id="GO:0016301">
    <property type="term" value="F:kinase activity"/>
    <property type="evidence" value="ECO:0007669"/>
    <property type="project" value="UniProtKB-KW"/>
</dbReference>
<name>A0ABX8SH99_9ACTN</name>
<keyword evidence="1" id="KW-0808">Transferase</keyword>